<dbReference type="eggNOG" id="ENOG502S2XY">
    <property type="taxonomic scope" value="Eukaryota"/>
</dbReference>
<evidence type="ECO:0008006" key="4">
    <source>
        <dbReference type="Google" id="ProtNLM"/>
    </source>
</evidence>
<proteinExistence type="predicted"/>
<dbReference type="STRING" id="981085.W9RDZ7"/>
<sequence>MKLVYLLCFVILSMATRSDSRPQKKVAATTTVYDALKQHGLPMGLLPKGVKDFEIDENGNFQVHLDKACNAKFESELHYDRNVSGTLSYGQIGALSGISAQELFLWFPVKGIRVDIPSSGLIYFDVGVVFKQFSLSLFESPPECVAVRTLDRNDFSDSKRESGKLRYQRDQETFGRDVVAESLQISPACSCGCCWEVVVKKREGNSDERRMIGSHIVEEDSSEAGAFSGELRRIQVTNLRKVVLHWPGFDLHGLFEFSYSLHL</sequence>
<protein>
    <recommendedName>
        <fullName evidence="4">DUF538 domain-containing protein</fullName>
    </recommendedName>
</protein>
<evidence type="ECO:0000313" key="2">
    <source>
        <dbReference type="EMBL" id="EXB84521.1"/>
    </source>
</evidence>
<dbReference type="PANTHER" id="PTHR31676">
    <property type="entry name" value="T31J12.3 PROTEIN-RELATED"/>
    <property type="match status" value="1"/>
</dbReference>
<keyword evidence="3" id="KW-1185">Reference proteome</keyword>
<name>W9RDZ7_9ROSA</name>
<dbReference type="FunFam" id="2.30.240.10:FF:000002">
    <property type="entry name" value="Uncharacterized protein At3g07460"/>
    <property type="match status" value="1"/>
</dbReference>
<feature type="chain" id="PRO_5004932524" description="DUF538 domain-containing protein" evidence="1">
    <location>
        <begin position="21"/>
        <end position="263"/>
    </location>
</feature>
<evidence type="ECO:0000256" key="1">
    <source>
        <dbReference type="SAM" id="SignalP"/>
    </source>
</evidence>
<organism evidence="2 3">
    <name type="scientific">Morus notabilis</name>
    <dbReference type="NCBI Taxonomy" id="981085"/>
    <lineage>
        <taxon>Eukaryota</taxon>
        <taxon>Viridiplantae</taxon>
        <taxon>Streptophyta</taxon>
        <taxon>Embryophyta</taxon>
        <taxon>Tracheophyta</taxon>
        <taxon>Spermatophyta</taxon>
        <taxon>Magnoliopsida</taxon>
        <taxon>eudicotyledons</taxon>
        <taxon>Gunneridae</taxon>
        <taxon>Pentapetalae</taxon>
        <taxon>rosids</taxon>
        <taxon>fabids</taxon>
        <taxon>Rosales</taxon>
        <taxon>Moraceae</taxon>
        <taxon>Moreae</taxon>
        <taxon>Morus</taxon>
    </lineage>
</organism>
<feature type="signal peptide" evidence="1">
    <location>
        <begin position="1"/>
        <end position="20"/>
    </location>
</feature>
<dbReference type="Gene3D" id="2.30.240.10">
    <property type="entry name" value="At5g01610-like"/>
    <property type="match status" value="1"/>
</dbReference>
<dbReference type="InterPro" id="IPR036758">
    <property type="entry name" value="At5g01610-like"/>
</dbReference>
<gene>
    <name evidence="2" type="ORF">L484_015854</name>
</gene>
<accession>W9RDZ7</accession>
<dbReference type="Proteomes" id="UP000030645">
    <property type="component" value="Unassembled WGS sequence"/>
</dbReference>
<evidence type="ECO:0000313" key="3">
    <source>
        <dbReference type="Proteomes" id="UP000030645"/>
    </source>
</evidence>
<dbReference type="PANTHER" id="PTHR31676:SF110">
    <property type="entry name" value="TRANSMEMBRANE PROTEIN"/>
    <property type="match status" value="1"/>
</dbReference>
<reference evidence="3" key="1">
    <citation type="submission" date="2013-01" db="EMBL/GenBank/DDBJ databases">
        <title>Draft Genome Sequence of a Mulberry Tree, Morus notabilis C.K. Schneid.</title>
        <authorList>
            <person name="He N."/>
            <person name="Zhao S."/>
        </authorList>
    </citation>
    <scope>NUCLEOTIDE SEQUENCE</scope>
</reference>
<dbReference type="InterPro" id="IPR007493">
    <property type="entry name" value="DUF538"/>
</dbReference>
<keyword evidence="1" id="KW-0732">Signal</keyword>
<dbReference type="SUPFAM" id="SSF141562">
    <property type="entry name" value="At5g01610-like"/>
    <property type="match status" value="1"/>
</dbReference>
<dbReference type="AlphaFoldDB" id="W9RDZ7"/>
<dbReference type="EMBL" id="KE344892">
    <property type="protein sequence ID" value="EXB84521.1"/>
    <property type="molecule type" value="Genomic_DNA"/>
</dbReference>
<dbReference type="Pfam" id="PF04398">
    <property type="entry name" value="DUF538"/>
    <property type="match status" value="1"/>
</dbReference>